<sequence>MRKSKKSAASRFGGWLGRTYMKLTRWEARVAMTLQRIGIPRLAAKLVSLTGRFTLFASLLYIGFWIAVFTAIVLLAGLVLQSGVLASVEDPLKQSSYPKWQEGSDGFGLYQNGYRVD</sequence>
<name>A0A839T8B4_AZOMA</name>
<keyword evidence="1" id="KW-1133">Transmembrane helix</keyword>
<organism evidence="2 3">
    <name type="scientific">Azomonas macrocytogenes</name>
    <name type="common">Azotobacter macrocytogenes</name>
    <dbReference type="NCBI Taxonomy" id="69962"/>
    <lineage>
        <taxon>Bacteria</taxon>
        <taxon>Pseudomonadati</taxon>
        <taxon>Pseudomonadota</taxon>
        <taxon>Gammaproteobacteria</taxon>
        <taxon>Pseudomonadales</taxon>
        <taxon>Pseudomonadaceae</taxon>
        <taxon>Azomonas</taxon>
    </lineage>
</organism>
<feature type="transmembrane region" description="Helical" evidence="1">
    <location>
        <begin position="55"/>
        <end position="80"/>
    </location>
</feature>
<dbReference type="AlphaFoldDB" id="A0A839T8B4"/>
<evidence type="ECO:0000313" key="2">
    <source>
        <dbReference type="EMBL" id="MBB3105349.1"/>
    </source>
</evidence>
<dbReference type="RefSeq" id="WP_183168188.1">
    <property type="nucleotide sequence ID" value="NZ_JACHXI010000035.1"/>
</dbReference>
<keyword evidence="3" id="KW-1185">Reference proteome</keyword>
<comment type="caution">
    <text evidence="2">The sequence shown here is derived from an EMBL/GenBank/DDBJ whole genome shotgun (WGS) entry which is preliminary data.</text>
</comment>
<dbReference type="InterPro" id="IPR022213">
    <property type="entry name" value="DUF3742"/>
</dbReference>
<keyword evidence="1" id="KW-0812">Transmembrane</keyword>
<keyword evidence="1" id="KW-0472">Membrane</keyword>
<dbReference type="EMBL" id="JACHXI010000035">
    <property type="protein sequence ID" value="MBB3105349.1"/>
    <property type="molecule type" value="Genomic_DNA"/>
</dbReference>
<evidence type="ECO:0000313" key="3">
    <source>
        <dbReference type="Proteomes" id="UP000549250"/>
    </source>
</evidence>
<gene>
    <name evidence="2" type="ORF">FHR87_003785</name>
</gene>
<dbReference type="Proteomes" id="UP000549250">
    <property type="component" value="Unassembled WGS sequence"/>
</dbReference>
<dbReference type="Pfam" id="PF12553">
    <property type="entry name" value="DUF3742"/>
    <property type="match status" value="1"/>
</dbReference>
<proteinExistence type="predicted"/>
<accession>A0A839T8B4</accession>
<evidence type="ECO:0008006" key="4">
    <source>
        <dbReference type="Google" id="ProtNLM"/>
    </source>
</evidence>
<evidence type="ECO:0000256" key="1">
    <source>
        <dbReference type="SAM" id="Phobius"/>
    </source>
</evidence>
<protein>
    <recommendedName>
        <fullName evidence="4">DUF3742 family protein</fullName>
    </recommendedName>
</protein>
<reference evidence="2 3" key="1">
    <citation type="submission" date="2020-08" db="EMBL/GenBank/DDBJ databases">
        <title>Genomic Encyclopedia of Type Strains, Phase III (KMG-III): the genomes of soil and plant-associated and newly described type strains.</title>
        <authorList>
            <person name="Whitman W."/>
        </authorList>
    </citation>
    <scope>NUCLEOTIDE SEQUENCE [LARGE SCALE GENOMIC DNA]</scope>
    <source>
        <strain evidence="2 3">CECT 4462</strain>
    </source>
</reference>